<protein>
    <submittedName>
        <fullName evidence="2">Uncharacterized protein</fullName>
    </submittedName>
</protein>
<proteinExistence type="predicted"/>
<evidence type="ECO:0000256" key="1">
    <source>
        <dbReference type="SAM" id="MobiDB-lite"/>
    </source>
</evidence>
<dbReference type="Proteomes" id="UP001341840">
    <property type="component" value="Unassembled WGS sequence"/>
</dbReference>
<feature type="region of interest" description="Disordered" evidence="1">
    <location>
        <begin position="164"/>
        <end position="188"/>
    </location>
</feature>
<keyword evidence="3" id="KW-1185">Reference proteome</keyword>
<dbReference type="EMBL" id="JASCZI010000870">
    <property type="protein sequence ID" value="MED6113648.1"/>
    <property type="molecule type" value="Genomic_DNA"/>
</dbReference>
<reference evidence="2 3" key="1">
    <citation type="journal article" date="2023" name="Plants (Basel)">
        <title>Bridging the Gap: Combining Genomics and Transcriptomics Approaches to Understand Stylosanthes scabra, an Orphan Legume from the Brazilian Caatinga.</title>
        <authorList>
            <person name="Ferreira-Neto J.R.C."/>
            <person name="da Silva M.D."/>
            <person name="Binneck E."/>
            <person name="de Melo N.F."/>
            <person name="da Silva R.H."/>
            <person name="de Melo A.L.T.M."/>
            <person name="Pandolfi V."/>
            <person name="Bustamante F.O."/>
            <person name="Brasileiro-Vidal A.C."/>
            <person name="Benko-Iseppon A.M."/>
        </authorList>
    </citation>
    <scope>NUCLEOTIDE SEQUENCE [LARGE SCALE GENOMIC DNA]</scope>
    <source>
        <tissue evidence="2">Leaves</tissue>
    </source>
</reference>
<gene>
    <name evidence="2" type="ORF">PIB30_072814</name>
</gene>
<comment type="caution">
    <text evidence="2">The sequence shown here is derived from an EMBL/GenBank/DDBJ whole genome shotgun (WGS) entry which is preliminary data.</text>
</comment>
<sequence length="216" mass="22813">MPQALPPPPNFHNPKAMIANPSTLSDQSWYADSGASHHCTPDNSNLQHSLDYQGQEQVYIGNGTDGCHVSHETTLCQEVEWAELTSVPKVLGNSSSAKVLALIIFAPDATVRTGHLIRAGARSPLTNSLSRLKGADAGGHRCERAVVVDRFVSHLKDVGTRAIPPSTLDPSAQIPQSAAVTTHTNSPSIPVPESPIVLPPGPIPILGIEISLPLPS</sequence>
<accession>A0ABU6QP89</accession>
<evidence type="ECO:0000313" key="2">
    <source>
        <dbReference type="EMBL" id="MED6113648.1"/>
    </source>
</evidence>
<evidence type="ECO:0000313" key="3">
    <source>
        <dbReference type="Proteomes" id="UP001341840"/>
    </source>
</evidence>
<organism evidence="2 3">
    <name type="scientific">Stylosanthes scabra</name>
    <dbReference type="NCBI Taxonomy" id="79078"/>
    <lineage>
        <taxon>Eukaryota</taxon>
        <taxon>Viridiplantae</taxon>
        <taxon>Streptophyta</taxon>
        <taxon>Embryophyta</taxon>
        <taxon>Tracheophyta</taxon>
        <taxon>Spermatophyta</taxon>
        <taxon>Magnoliopsida</taxon>
        <taxon>eudicotyledons</taxon>
        <taxon>Gunneridae</taxon>
        <taxon>Pentapetalae</taxon>
        <taxon>rosids</taxon>
        <taxon>fabids</taxon>
        <taxon>Fabales</taxon>
        <taxon>Fabaceae</taxon>
        <taxon>Papilionoideae</taxon>
        <taxon>50 kb inversion clade</taxon>
        <taxon>dalbergioids sensu lato</taxon>
        <taxon>Dalbergieae</taxon>
        <taxon>Pterocarpus clade</taxon>
        <taxon>Stylosanthes</taxon>
    </lineage>
</organism>
<name>A0ABU6QP89_9FABA</name>
<feature type="compositionally biased region" description="Polar residues" evidence="1">
    <location>
        <begin position="168"/>
        <end position="185"/>
    </location>
</feature>